<dbReference type="GO" id="GO:0005686">
    <property type="term" value="C:U2 snRNP"/>
    <property type="evidence" value="ECO:0007669"/>
    <property type="project" value="TreeGrafter"/>
</dbReference>
<name>F4QDE1_CACFS</name>
<evidence type="ECO:0000256" key="3">
    <source>
        <dbReference type="ARBA" id="ARBA00022728"/>
    </source>
</evidence>
<dbReference type="GeneID" id="14865462"/>
<dbReference type="OMA" id="HAYYRHR"/>
<evidence type="ECO:0000256" key="1">
    <source>
        <dbReference type="ARBA" id="ARBA00004123"/>
    </source>
</evidence>
<proteinExistence type="predicted"/>
<keyword evidence="6" id="KW-0539">Nucleus</keyword>
<dbReference type="Gene3D" id="1.10.10.790">
    <property type="entry name" value="Surp module"/>
    <property type="match status" value="2"/>
</dbReference>
<dbReference type="CDD" id="cd01800">
    <property type="entry name" value="Ubl_SF3a120"/>
    <property type="match status" value="1"/>
</dbReference>
<keyword evidence="5" id="KW-0508">mRNA splicing</keyword>
<dbReference type="AlphaFoldDB" id="F4QDE1"/>
<keyword evidence="4" id="KW-0677">Repeat</keyword>
<dbReference type="SMART" id="SM00213">
    <property type="entry name" value="UBQ"/>
    <property type="match status" value="1"/>
</dbReference>
<keyword evidence="11" id="KW-1185">Reference proteome</keyword>
<evidence type="ECO:0000259" key="9">
    <source>
        <dbReference type="PROSITE" id="PS50128"/>
    </source>
</evidence>
<dbReference type="PANTHER" id="PTHR15316:SF1">
    <property type="entry name" value="SPLICING FACTOR 3A SUBUNIT 1"/>
    <property type="match status" value="1"/>
</dbReference>
<dbReference type="GO" id="GO:0003723">
    <property type="term" value="F:RNA binding"/>
    <property type="evidence" value="ECO:0007669"/>
    <property type="project" value="InterPro"/>
</dbReference>
<feature type="region of interest" description="Disordered" evidence="7">
    <location>
        <begin position="479"/>
        <end position="507"/>
    </location>
</feature>
<dbReference type="InterPro" id="IPR045146">
    <property type="entry name" value="SF3A1"/>
</dbReference>
<evidence type="ECO:0000313" key="10">
    <source>
        <dbReference type="EMBL" id="EGG13769.1"/>
    </source>
</evidence>
<feature type="domain" description="SURP motif" evidence="9">
    <location>
        <begin position="166"/>
        <end position="208"/>
    </location>
</feature>
<feature type="compositionally biased region" description="Low complexity" evidence="7">
    <location>
        <begin position="68"/>
        <end position="120"/>
    </location>
</feature>
<dbReference type="InterPro" id="IPR000626">
    <property type="entry name" value="Ubiquitin-like_dom"/>
</dbReference>
<dbReference type="Pfam" id="PF12230">
    <property type="entry name" value="PRP21_like_P"/>
    <property type="match status" value="1"/>
</dbReference>
<dbReference type="GO" id="GO:0071004">
    <property type="term" value="C:U2-type prespliceosome"/>
    <property type="evidence" value="ECO:0007669"/>
    <property type="project" value="TreeGrafter"/>
</dbReference>
<dbReference type="Proteomes" id="UP000007797">
    <property type="component" value="Unassembled WGS sequence"/>
</dbReference>
<dbReference type="InterPro" id="IPR035967">
    <property type="entry name" value="SWAP/Surp_sf"/>
</dbReference>
<dbReference type="PROSITE" id="PS50128">
    <property type="entry name" value="SURP"/>
    <property type="match status" value="2"/>
</dbReference>
<dbReference type="GO" id="GO:0000381">
    <property type="term" value="P:regulation of alternative mRNA splicing, via spliceosome"/>
    <property type="evidence" value="ECO:0007669"/>
    <property type="project" value="TreeGrafter"/>
</dbReference>
<evidence type="ECO:0000259" key="8">
    <source>
        <dbReference type="PROSITE" id="PS50053"/>
    </source>
</evidence>
<dbReference type="InterPro" id="IPR022030">
    <property type="entry name" value="SF3A1_dom"/>
</dbReference>
<feature type="compositionally biased region" description="Pro residues" evidence="7">
    <location>
        <begin position="121"/>
        <end position="138"/>
    </location>
</feature>
<dbReference type="Pfam" id="PF00240">
    <property type="entry name" value="ubiquitin"/>
    <property type="match status" value="1"/>
</dbReference>
<dbReference type="PROSITE" id="PS50053">
    <property type="entry name" value="UBIQUITIN_2"/>
    <property type="match status" value="1"/>
</dbReference>
<dbReference type="SUPFAM" id="SSF54236">
    <property type="entry name" value="Ubiquitin-like"/>
    <property type="match status" value="1"/>
</dbReference>
<keyword evidence="3" id="KW-0747">Spliceosome</keyword>
<dbReference type="GO" id="GO:0071013">
    <property type="term" value="C:catalytic step 2 spliceosome"/>
    <property type="evidence" value="ECO:0007669"/>
    <property type="project" value="TreeGrafter"/>
</dbReference>
<evidence type="ECO:0000313" key="11">
    <source>
        <dbReference type="Proteomes" id="UP000007797"/>
    </source>
</evidence>
<evidence type="ECO:0000256" key="4">
    <source>
        <dbReference type="ARBA" id="ARBA00022737"/>
    </source>
</evidence>
<dbReference type="Gene3D" id="3.10.20.90">
    <property type="entry name" value="Phosphatidylinositol 3-kinase Catalytic Subunit, Chain A, domain 1"/>
    <property type="match status" value="1"/>
</dbReference>
<feature type="region of interest" description="Disordered" evidence="7">
    <location>
        <begin position="63"/>
        <end position="139"/>
    </location>
</feature>
<dbReference type="Pfam" id="PF01805">
    <property type="entry name" value="Surp"/>
    <property type="match status" value="2"/>
</dbReference>
<dbReference type="SUPFAM" id="SSF109905">
    <property type="entry name" value="Surp module (SWAP domain)"/>
    <property type="match status" value="2"/>
</dbReference>
<evidence type="ECO:0000256" key="6">
    <source>
        <dbReference type="ARBA" id="ARBA00023242"/>
    </source>
</evidence>
<reference evidence="11" key="1">
    <citation type="journal article" date="2011" name="Genome Res.">
        <title>Phylogeny-wide analysis of social amoeba genomes highlights ancient origins for complex intercellular communication.</title>
        <authorList>
            <person name="Heidel A.J."/>
            <person name="Lawal H.M."/>
            <person name="Felder M."/>
            <person name="Schilde C."/>
            <person name="Helps N.R."/>
            <person name="Tunggal B."/>
            <person name="Rivero F."/>
            <person name="John U."/>
            <person name="Schleicher M."/>
            <person name="Eichinger L."/>
            <person name="Platzer M."/>
            <person name="Noegel A.A."/>
            <person name="Schaap P."/>
            <person name="Gloeckner G."/>
        </authorList>
    </citation>
    <scope>NUCLEOTIDE SEQUENCE [LARGE SCALE GENOMIC DNA]</scope>
    <source>
        <strain evidence="11">SH3</strain>
    </source>
</reference>
<protein>
    <submittedName>
        <fullName evidence="10">Ubiquitin domain-containing protein</fullName>
    </submittedName>
</protein>
<dbReference type="PANTHER" id="PTHR15316">
    <property type="entry name" value="SPLICEOSOME ASSOCIATED PROTEIN 114/SWAP SPLICING FACTOR-RELATED"/>
    <property type="match status" value="1"/>
</dbReference>
<evidence type="ECO:0000256" key="7">
    <source>
        <dbReference type="SAM" id="MobiDB-lite"/>
    </source>
</evidence>
<dbReference type="STRING" id="1054147.F4QDE1"/>
<dbReference type="OrthoDB" id="447637at2759"/>
<dbReference type="KEGG" id="dfa:DFA_11530"/>
<dbReference type="RefSeq" id="XP_004350477.1">
    <property type="nucleotide sequence ID" value="XM_004350426.1"/>
</dbReference>
<accession>F4QDE1</accession>
<feature type="domain" description="Ubiquitin-like" evidence="8">
    <location>
        <begin position="565"/>
        <end position="645"/>
    </location>
</feature>
<dbReference type="SMART" id="SM00648">
    <property type="entry name" value="SWAP"/>
    <property type="match status" value="2"/>
</dbReference>
<dbReference type="GO" id="GO:0045292">
    <property type="term" value="P:mRNA cis splicing, via spliceosome"/>
    <property type="evidence" value="ECO:0007669"/>
    <property type="project" value="InterPro"/>
</dbReference>
<evidence type="ECO:0000256" key="5">
    <source>
        <dbReference type="ARBA" id="ARBA00023187"/>
    </source>
</evidence>
<keyword evidence="2" id="KW-0507">mRNA processing</keyword>
<dbReference type="InterPro" id="IPR000061">
    <property type="entry name" value="Surp"/>
</dbReference>
<dbReference type="EMBL" id="GL883029">
    <property type="protein sequence ID" value="EGG13769.1"/>
    <property type="molecule type" value="Genomic_DNA"/>
</dbReference>
<gene>
    <name evidence="10" type="primary">sf3a1</name>
    <name evidence="10" type="ORF">DFA_11530</name>
</gene>
<dbReference type="InterPro" id="IPR035563">
    <property type="entry name" value="SF3As1_ubi"/>
</dbReference>
<dbReference type="InterPro" id="IPR029071">
    <property type="entry name" value="Ubiquitin-like_domsf"/>
</dbReference>
<organism evidence="10 11">
    <name type="scientific">Cavenderia fasciculata</name>
    <name type="common">Slime mold</name>
    <name type="synonym">Dictyostelium fasciculatum</name>
    <dbReference type="NCBI Taxonomy" id="261658"/>
    <lineage>
        <taxon>Eukaryota</taxon>
        <taxon>Amoebozoa</taxon>
        <taxon>Evosea</taxon>
        <taxon>Eumycetozoa</taxon>
        <taxon>Dictyostelia</taxon>
        <taxon>Acytosteliales</taxon>
        <taxon>Cavenderiaceae</taxon>
        <taxon>Cavenderia</taxon>
    </lineage>
</organism>
<feature type="domain" description="SURP motif" evidence="9">
    <location>
        <begin position="14"/>
        <end position="56"/>
    </location>
</feature>
<dbReference type="FunFam" id="1.10.10.790:FF:000001">
    <property type="entry name" value="Splicing factor 3a, subunit 1"/>
    <property type="match status" value="1"/>
</dbReference>
<evidence type="ECO:0000256" key="2">
    <source>
        <dbReference type="ARBA" id="ARBA00022664"/>
    </source>
</evidence>
<sequence>MVASSEPPTDIKNIIKKTVEFYVKLGDSFIEKIREREKNNEKFNFLKLGDQYHQYYINVRETELQKQPAKPAAKPAAKPTASTSSPTESSETTVQPSATPTTTSSSTSSSSSSSIPAELLAPPPPPPAPVQEPSPPPEVIKEIYEPEPLLYILDTPEEVNAVDLDTIRLTAQYVAVNGESFSQGLALREIRNTQFDFLKPTHHLHSWYRALVESYAAIVYAPKNICEVMAKVDFRDKQTIVERSINRFEWNQKEQVAAKKAEEEADQERTMFASIDWHDFVVVDTIDFTNEDLELLPSPKTFEELLKISEESLADDNGEGDGEMDVDMDMEDVDMDGGDKEPEAPTARPKLKVVKDYTKAKTVAAAGSEPKRITQPCPMCGQDIPLDEMQEHMRIELLNRRDRPKNPVASGSSTVLHDDEISRNLQSFANRRTDIFGDQEVAIGSAVKEEEKVEKVIWDGHSSSINRTQHHALQIASERIQKHQQHQQQQHHQMQHLHQQHQQHPNQMYIPPYGVPPPPLPPFMQNQTIDASTMESSSQQPNKKLKTDDNLINEEEFIFANPGPVSLVIESTGSDGSNQNYSLVLQPRDTITTLKDRIKDLVGLAPNKQKLKSLGQSILKDQHTLGFYNLLSGTVINVSAKERGVSVMKLQKTFKRRILQRISKDSSNYKYLA</sequence>
<comment type="subcellular location">
    <subcellularLocation>
        <location evidence="1">Nucleus</location>
    </subcellularLocation>
</comment>